<proteinExistence type="predicted"/>
<dbReference type="STRING" id="633807.BW732_07000"/>
<dbReference type="EMBL" id="CP019609">
    <property type="protein sequence ID" value="AQP53983.1"/>
    <property type="molecule type" value="Genomic_DNA"/>
</dbReference>
<keyword evidence="2" id="KW-1185">Reference proteome</keyword>
<protein>
    <submittedName>
        <fullName evidence="1">Uncharacterized protein</fullName>
    </submittedName>
</protein>
<dbReference type="OrthoDB" id="2884223at2"/>
<dbReference type="AlphaFoldDB" id="A0A1Q2D6R1"/>
<dbReference type="RefSeq" id="WP_077276063.1">
    <property type="nucleotide sequence ID" value="NZ_CP019609.1"/>
</dbReference>
<reference evidence="1 2" key="1">
    <citation type="journal article" date="2010" name="Int. J. Syst. Evol. Microbiol.">
        <title>Vagococcus penaei sp. nov., isolated from spoilage microbiota of cooked shrimp (Penaeus vannamei).</title>
        <authorList>
            <person name="Jaffres E."/>
            <person name="Prevost H."/>
            <person name="Rossero A."/>
            <person name="Joffraud J.J."/>
            <person name="Dousset X."/>
        </authorList>
    </citation>
    <scope>NUCLEOTIDE SEQUENCE [LARGE SCALE GENOMIC DNA]</scope>
    <source>
        <strain evidence="1 2">CD276</strain>
    </source>
</reference>
<accession>A0A1Q2D6R1</accession>
<organism evidence="1 2">
    <name type="scientific">Vagococcus penaei</name>
    <dbReference type="NCBI Taxonomy" id="633807"/>
    <lineage>
        <taxon>Bacteria</taxon>
        <taxon>Bacillati</taxon>
        <taxon>Bacillota</taxon>
        <taxon>Bacilli</taxon>
        <taxon>Lactobacillales</taxon>
        <taxon>Enterococcaceae</taxon>
        <taxon>Vagococcus</taxon>
    </lineage>
</organism>
<evidence type="ECO:0000313" key="2">
    <source>
        <dbReference type="Proteomes" id="UP000188246"/>
    </source>
</evidence>
<dbReference type="KEGG" id="vpi:BW732_07000"/>
<name>A0A1Q2D6R1_9ENTE</name>
<gene>
    <name evidence="1" type="ORF">BW732_07000</name>
</gene>
<sequence>MAKKFIWLLWIMMLVGINYGAFTLASFSLFVTSESTPLLSIDYLIALLIVLIANFVSIQTFIAIRHQQKKLMILGLIIGFLQAISWSLIQFSITMVAFLPVYLMITIIGFILLIISISKVIQTMKIT</sequence>
<evidence type="ECO:0000313" key="1">
    <source>
        <dbReference type="EMBL" id="AQP53983.1"/>
    </source>
</evidence>
<dbReference type="Proteomes" id="UP000188246">
    <property type="component" value="Chromosome"/>
</dbReference>